<dbReference type="PANTHER" id="PTHR11079:SF161">
    <property type="entry name" value="CMP_DCMP-TYPE DEAMINASE DOMAIN-CONTAINING PROTEIN"/>
    <property type="match status" value="1"/>
</dbReference>
<dbReference type="OrthoDB" id="9802676at2"/>
<dbReference type="Gene3D" id="3.40.140.10">
    <property type="entry name" value="Cytidine Deaminase, domain 2"/>
    <property type="match status" value="1"/>
</dbReference>
<proteinExistence type="predicted"/>
<dbReference type="EMBL" id="CP034438">
    <property type="protein sequence ID" value="AZN29214.1"/>
    <property type="molecule type" value="Genomic_DNA"/>
</dbReference>
<evidence type="ECO:0000259" key="1">
    <source>
        <dbReference type="PROSITE" id="PS51747"/>
    </source>
</evidence>
<sequence>MSAAILLPEREPSLGFNTVTLVHDPTAHAEINAIRDACALLRSHSLAGATLLATSEPCPMCLTAAMWARLDHVYYAATIADAAAAGFDDTAFYQQVTEGPADFTYTHVPHLDRLLRFTTWTELEDKIPY</sequence>
<dbReference type="AlphaFoldDB" id="A0A3S8Z709"/>
<dbReference type="InterPro" id="IPR002125">
    <property type="entry name" value="CMP_dCMP_dom"/>
</dbReference>
<dbReference type="GO" id="GO:0006152">
    <property type="term" value="P:purine nucleoside catabolic process"/>
    <property type="evidence" value="ECO:0007669"/>
    <property type="project" value="TreeGrafter"/>
</dbReference>
<evidence type="ECO:0000313" key="3">
    <source>
        <dbReference type="Proteomes" id="UP000270021"/>
    </source>
</evidence>
<dbReference type="CDD" id="cd01285">
    <property type="entry name" value="nucleoside_deaminase"/>
    <property type="match status" value="1"/>
</dbReference>
<dbReference type="KEGG" id="fsl:EJO69_02045"/>
<dbReference type="PROSITE" id="PS51747">
    <property type="entry name" value="CYT_DCMP_DEAMINASES_2"/>
    <property type="match status" value="1"/>
</dbReference>
<dbReference type="InterPro" id="IPR016193">
    <property type="entry name" value="Cytidine_deaminase-like"/>
</dbReference>
<organism evidence="2 3">
    <name type="scientific">Flaviflexus salsibiostraticola</name>
    <dbReference type="NCBI Taxonomy" id="1282737"/>
    <lineage>
        <taxon>Bacteria</taxon>
        <taxon>Bacillati</taxon>
        <taxon>Actinomycetota</taxon>
        <taxon>Actinomycetes</taxon>
        <taxon>Actinomycetales</taxon>
        <taxon>Actinomycetaceae</taxon>
        <taxon>Flaviflexus</taxon>
    </lineage>
</organism>
<keyword evidence="3" id="KW-1185">Reference proteome</keyword>
<dbReference type="SUPFAM" id="SSF53927">
    <property type="entry name" value="Cytidine deaminase-like"/>
    <property type="match status" value="1"/>
</dbReference>
<dbReference type="PANTHER" id="PTHR11079">
    <property type="entry name" value="CYTOSINE DEAMINASE FAMILY MEMBER"/>
    <property type="match status" value="1"/>
</dbReference>
<name>A0A3S8Z709_9ACTO</name>
<reference evidence="2 3" key="1">
    <citation type="submission" date="2018-12" db="EMBL/GenBank/DDBJ databases">
        <title>Complete genome sequence of Flaviflexus salsibiostraticola KCTC 33148.</title>
        <authorList>
            <person name="Bae J.-W."/>
        </authorList>
    </citation>
    <scope>NUCLEOTIDE SEQUENCE [LARGE SCALE GENOMIC DNA]</scope>
    <source>
        <strain evidence="2 3">KCTC 33148</strain>
    </source>
</reference>
<dbReference type="Proteomes" id="UP000270021">
    <property type="component" value="Chromosome"/>
</dbReference>
<protein>
    <submittedName>
        <fullName evidence="2">Nucleoside deaminase</fullName>
    </submittedName>
</protein>
<evidence type="ECO:0000313" key="2">
    <source>
        <dbReference type="EMBL" id="AZN29214.1"/>
    </source>
</evidence>
<accession>A0A3S8Z709</accession>
<dbReference type="Pfam" id="PF00383">
    <property type="entry name" value="dCMP_cyt_deam_1"/>
    <property type="match status" value="1"/>
</dbReference>
<dbReference type="GO" id="GO:0047974">
    <property type="term" value="F:guanosine deaminase activity"/>
    <property type="evidence" value="ECO:0007669"/>
    <property type="project" value="TreeGrafter"/>
</dbReference>
<feature type="domain" description="CMP/dCMP-type deaminase" evidence="1">
    <location>
        <begin position="1"/>
        <end position="88"/>
    </location>
</feature>
<gene>
    <name evidence="2" type="ORF">EJO69_02045</name>
</gene>